<dbReference type="PANTHER" id="PTHR30482">
    <property type="entry name" value="HIGH-AFFINITY BRANCHED-CHAIN AMINO ACID TRANSPORT SYSTEM PERMEASE"/>
    <property type="match status" value="1"/>
</dbReference>
<feature type="transmembrane region" description="Helical" evidence="7">
    <location>
        <begin position="60"/>
        <end position="80"/>
    </location>
</feature>
<comment type="caution">
    <text evidence="8">The sequence shown here is derived from an EMBL/GenBank/DDBJ whole genome shotgun (WGS) entry which is preliminary data.</text>
</comment>
<name>A0A917ZB49_9ACTN</name>
<evidence type="ECO:0000256" key="3">
    <source>
        <dbReference type="ARBA" id="ARBA00022692"/>
    </source>
</evidence>
<reference evidence="8" key="2">
    <citation type="submission" date="2020-09" db="EMBL/GenBank/DDBJ databases">
        <authorList>
            <person name="Sun Q."/>
            <person name="Zhou Y."/>
        </authorList>
    </citation>
    <scope>NUCLEOTIDE SEQUENCE</scope>
    <source>
        <strain evidence="8">CGMCC 4.7368</strain>
    </source>
</reference>
<dbReference type="GO" id="GO:0005886">
    <property type="term" value="C:plasma membrane"/>
    <property type="evidence" value="ECO:0007669"/>
    <property type="project" value="UniProtKB-SubCell"/>
</dbReference>
<feature type="region of interest" description="Disordered" evidence="6">
    <location>
        <begin position="281"/>
        <end position="304"/>
    </location>
</feature>
<feature type="transmembrane region" description="Helical" evidence="7">
    <location>
        <begin position="32"/>
        <end position="54"/>
    </location>
</feature>
<feature type="transmembrane region" description="Helical" evidence="7">
    <location>
        <begin position="6"/>
        <end position="25"/>
    </location>
</feature>
<evidence type="ECO:0000256" key="4">
    <source>
        <dbReference type="ARBA" id="ARBA00022989"/>
    </source>
</evidence>
<dbReference type="CDD" id="cd06581">
    <property type="entry name" value="TM_PBP1_LivM_like"/>
    <property type="match status" value="1"/>
</dbReference>
<protein>
    <submittedName>
        <fullName evidence="8">Branched-chain amino acid ABC transporter permease</fullName>
    </submittedName>
</protein>
<organism evidence="8 9">
    <name type="scientific">Nonomuraea cavernae</name>
    <dbReference type="NCBI Taxonomy" id="2045107"/>
    <lineage>
        <taxon>Bacteria</taxon>
        <taxon>Bacillati</taxon>
        <taxon>Actinomycetota</taxon>
        <taxon>Actinomycetes</taxon>
        <taxon>Streptosporangiales</taxon>
        <taxon>Streptosporangiaceae</taxon>
        <taxon>Nonomuraea</taxon>
    </lineage>
</organism>
<evidence type="ECO:0000313" key="9">
    <source>
        <dbReference type="Proteomes" id="UP000646523"/>
    </source>
</evidence>
<feature type="transmembrane region" description="Helical" evidence="7">
    <location>
        <begin position="176"/>
        <end position="194"/>
    </location>
</feature>
<evidence type="ECO:0000256" key="5">
    <source>
        <dbReference type="ARBA" id="ARBA00023136"/>
    </source>
</evidence>
<dbReference type="PANTHER" id="PTHR30482:SF20">
    <property type="entry name" value="HIGH-AFFINITY BRANCHED-CHAIN AMINO ACID TRANSPORT SYSTEM PERMEASE PROTEIN LIVM"/>
    <property type="match status" value="1"/>
</dbReference>
<evidence type="ECO:0000313" key="8">
    <source>
        <dbReference type="EMBL" id="GGO79998.1"/>
    </source>
</evidence>
<feature type="transmembrane region" description="Helical" evidence="7">
    <location>
        <begin position="225"/>
        <end position="244"/>
    </location>
</feature>
<proteinExistence type="predicted"/>
<gene>
    <name evidence="8" type="primary">livM</name>
    <name evidence="8" type="ORF">GCM10012289_65620</name>
</gene>
<keyword evidence="2" id="KW-1003">Cell membrane</keyword>
<dbReference type="InterPro" id="IPR001851">
    <property type="entry name" value="ABC_transp_permease"/>
</dbReference>
<comment type="subcellular location">
    <subcellularLocation>
        <location evidence="1">Cell membrane</location>
        <topology evidence="1">Multi-pass membrane protein</topology>
    </subcellularLocation>
</comment>
<keyword evidence="9" id="KW-1185">Reference proteome</keyword>
<keyword evidence="3 7" id="KW-0812">Transmembrane</keyword>
<feature type="compositionally biased region" description="Basic and acidic residues" evidence="6">
    <location>
        <begin position="281"/>
        <end position="292"/>
    </location>
</feature>
<dbReference type="EMBL" id="BMNH01000030">
    <property type="protein sequence ID" value="GGO79998.1"/>
    <property type="molecule type" value="Genomic_DNA"/>
</dbReference>
<keyword evidence="5 7" id="KW-0472">Membrane</keyword>
<accession>A0A917ZB49</accession>
<evidence type="ECO:0000256" key="2">
    <source>
        <dbReference type="ARBA" id="ARBA00022475"/>
    </source>
</evidence>
<feature type="transmembrane region" description="Helical" evidence="7">
    <location>
        <begin position="250"/>
        <end position="272"/>
    </location>
</feature>
<dbReference type="AlphaFoldDB" id="A0A917ZB49"/>
<evidence type="ECO:0000256" key="1">
    <source>
        <dbReference type="ARBA" id="ARBA00004651"/>
    </source>
</evidence>
<dbReference type="InterPro" id="IPR043428">
    <property type="entry name" value="LivM-like"/>
</dbReference>
<evidence type="ECO:0000256" key="7">
    <source>
        <dbReference type="SAM" id="Phobius"/>
    </source>
</evidence>
<feature type="transmembrane region" description="Helical" evidence="7">
    <location>
        <begin position="200"/>
        <end position="218"/>
    </location>
</feature>
<dbReference type="RefSeq" id="WP_189128091.1">
    <property type="nucleotide sequence ID" value="NZ_BMNH01000030.1"/>
</dbReference>
<reference evidence="8" key="1">
    <citation type="journal article" date="2014" name="Int. J. Syst. Evol. Microbiol.">
        <title>Complete genome sequence of Corynebacterium casei LMG S-19264T (=DSM 44701T), isolated from a smear-ripened cheese.</title>
        <authorList>
            <consortium name="US DOE Joint Genome Institute (JGI-PGF)"/>
            <person name="Walter F."/>
            <person name="Albersmeier A."/>
            <person name="Kalinowski J."/>
            <person name="Ruckert C."/>
        </authorList>
    </citation>
    <scope>NUCLEOTIDE SEQUENCE</scope>
    <source>
        <strain evidence="8">CGMCC 4.7368</strain>
    </source>
</reference>
<dbReference type="Proteomes" id="UP000646523">
    <property type="component" value="Unassembled WGS sequence"/>
</dbReference>
<feature type="transmembrane region" description="Helical" evidence="7">
    <location>
        <begin position="87"/>
        <end position="106"/>
    </location>
</feature>
<keyword evidence="4 7" id="KW-1133">Transmembrane helix</keyword>
<dbReference type="Pfam" id="PF02653">
    <property type="entry name" value="BPD_transp_2"/>
    <property type="match status" value="1"/>
</dbReference>
<sequence length="304" mass="31763">MIAWYDTNIILIQSTFVGLLMALSLQVPIRFGVFSFAGIGCYGIGAYVAAIMTIRYEWPAAAAIGAGMLIAGVVGYLLALTVRRLGGLYLGMATIAFDLIVGVLAVNGGDLTGGPSGLFGALADVTTLHLVLISAVVIGLLAYSERGAIGRRVEAVREDPELAASMGIDVRRHRQAAFVISALLGACAGGLNVLLRTTIAPTDIGFSLVVLALTMIIVGGSRSWAGALIGAMIFTWLPGFLEFSGQWQKVIYGVIVALAAIWVPGGLLGMMTDAYRSWQRSRRDAGSGDGDRTPLGSRAEGTPA</sequence>
<dbReference type="GO" id="GO:0015658">
    <property type="term" value="F:branched-chain amino acid transmembrane transporter activity"/>
    <property type="evidence" value="ECO:0007669"/>
    <property type="project" value="InterPro"/>
</dbReference>
<evidence type="ECO:0000256" key="6">
    <source>
        <dbReference type="SAM" id="MobiDB-lite"/>
    </source>
</evidence>
<feature type="transmembrane region" description="Helical" evidence="7">
    <location>
        <begin position="118"/>
        <end position="143"/>
    </location>
</feature>